<dbReference type="GO" id="GO:0016987">
    <property type="term" value="F:sigma factor activity"/>
    <property type="evidence" value="ECO:0007669"/>
    <property type="project" value="UniProtKB-KW"/>
</dbReference>
<feature type="transmembrane region" description="Helical" evidence="6">
    <location>
        <begin position="203"/>
        <end position="225"/>
    </location>
</feature>
<evidence type="ECO:0000256" key="3">
    <source>
        <dbReference type="ARBA" id="ARBA00023082"/>
    </source>
</evidence>
<evidence type="ECO:0000313" key="9">
    <source>
        <dbReference type="EMBL" id="EEF61550.1"/>
    </source>
</evidence>
<dbReference type="InterPro" id="IPR013324">
    <property type="entry name" value="RNA_pol_sigma_r3/r4-like"/>
</dbReference>
<evidence type="ECO:0000259" key="8">
    <source>
        <dbReference type="Pfam" id="PF08281"/>
    </source>
</evidence>
<organism evidence="9 10">
    <name type="scientific">Pedosphaera parvula (strain Ellin514)</name>
    <dbReference type="NCBI Taxonomy" id="320771"/>
    <lineage>
        <taxon>Bacteria</taxon>
        <taxon>Pseudomonadati</taxon>
        <taxon>Verrucomicrobiota</taxon>
        <taxon>Pedosphaerae</taxon>
        <taxon>Pedosphaerales</taxon>
        <taxon>Pedosphaeraceae</taxon>
        <taxon>Pedosphaera</taxon>
    </lineage>
</organism>
<dbReference type="OrthoDB" id="263872at2"/>
<dbReference type="SUPFAM" id="SSF88946">
    <property type="entry name" value="Sigma2 domain of RNA polymerase sigma factors"/>
    <property type="match status" value="1"/>
</dbReference>
<reference evidence="9 10" key="1">
    <citation type="journal article" date="2011" name="J. Bacteriol.">
        <title>Genome sequence of 'Pedosphaera parvula' Ellin514, an aerobic Verrucomicrobial isolate from pasture soil.</title>
        <authorList>
            <person name="Kant R."/>
            <person name="van Passel M.W."/>
            <person name="Sangwan P."/>
            <person name="Palva A."/>
            <person name="Lucas S."/>
            <person name="Copeland A."/>
            <person name="Lapidus A."/>
            <person name="Glavina Del Rio T."/>
            <person name="Dalin E."/>
            <person name="Tice H."/>
            <person name="Bruce D."/>
            <person name="Goodwin L."/>
            <person name="Pitluck S."/>
            <person name="Chertkov O."/>
            <person name="Larimer F.W."/>
            <person name="Land M.L."/>
            <person name="Hauser L."/>
            <person name="Brettin T.S."/>
            <person name="Detter J.C."/>
            <person name="Han S."/>
            <person name="de Vos W.M."/>
            <person name="Janssen P.H."/>
            <person name="Smidt H."/>
        </authorList>
    </citation>
    <scope>NUCLEOTIDE SEQUENCE [LARGE SCALE GENOMIC DNA]</scope>
    <source>
        <strain evidence="9 10">Ellin514</strain>
    </source>
</reference>
<dbReference type="Gene3D" id="1.10.1740.10">
    <property type="match status" value="1"/>
</dbReference>
<feature type="transmembrane region" description="Helical" evidence="6">
    <location>
        <begin position="237"/>
        <end position="258"/>
    </location>
</feature>
<comment type="caution">
    <text evidence="9">The sequence shown here is derived from an EMBL/GenBank/DDBJ whole genome shotgun (WGS) entry which is preliminary data.</text>
</comment>
<evidence type="ECO:0000313" key="10">
    <source>
        <dbReference type="Proteomes" id="UP000003688"/>
    </source>
</evidence>
<feature type="domain" description="RNA polymerase sigma-70 region 2" evidence="7">
    <location>
        <begin position="24"/>
        <end position="92"/>
    </location>
</feature>
<gene>
    <name evidence="9" type="ORF">Cflav_PD4228</name>
</gene>
<dbReference type="InterPro" id="IPR007627">
    <property type="entry name" value="RNA_pol_sigma70_r2"/>
</dbReference>
<keyword evidence="6" id="KW-1133">Transmembrane helix</keyword>
<dbReference type="InterPro" id="IPR013325">
    <property type="entry name" value="RNA_pol_sigma_r2"/>
</dbReference>
<keyword evidence="10" id="KW-1185">Reference proteome</keyword>
<dbReference type="PANTHER" id="PTHR43133:SF8">
    <property type="entry name" value="RNA POLYMERASE SIGMA FACTOR HI_1459-RELATED"/>
    <property type="match status" value="1"/>
</dbReference>
<keyword evidence="6" id="KW-0472">Membrane</keyword>
<feature type="transmembrane region" description="Helical" evidence="6">
    <location>
        <begin position="179"/>
        <end position="197"/>
    </location>
</feature>
<dbReference type="InterPro" id="IPR014284">
    <property type="entry name" value="RNA_pol_sigma-70_dom"/>
</dbReference>
<dbReference type="GO" id="GO:0006352">
    <property type="term" value="P:DNA-templated transcription initiation"/>
    <property type="evidence" value="ECO:0007669"/>
    <property type="project" value="InterPro"/>
</dbReference>
<comment type="similarity">
    <text evidence="1">Belongs to the sigma-70 factor family. ECF subfamily.</text>
</comment>
<name>B9XF52_PEDPL</name>
<dbReference type="SUPFAM" id="SSF88659">
    <property type="entry name" value="Sigma3 and sigma4 domains of RNA polymerase sigma factors"/>
    <property type="match status" value="1"/>
</dbReference>
<dbReference type="PANTHER" id="PTHR43133">
    <property type="entry name" value="RNA POLYMERASE ECF-TYPE SIGMA FACTO"/>
    <property type="match status" value="1"/>
</dbReference>
<evidence type="ECO:0000259" key="7">
    <source>
        <dbReference type="Pfam" id="PF04542"/>
    </source>
</evidence>
<dbReference type="RefSeq" id="WP_007414442.1">
    <property type="nucleotide sequence ID" value="NZ_ABOX02000009.1"/>
</dbReference>
<evidence type="ECO:0000256" key="1">
    <source>
        <dbReference type="ARBA" id="ARBA00010641"/>
    </source>
</evidence>
<keyword evidence="6" id="KW-0812">Transmembrane</keyword>
<accession>B9XF52</accession>
<protein>
    <submittedName>
        <fullName evidence="9">RNA polymerase, sigma-24 subunit, ECF subfamily</fullName>
    </submittedName>
</protein>
<keyword evidence="5" id="KW-0804">Transcription</keyword>
<dbReference type="NCBIfam" id="TIGR02937">
    <property type="entry name" value="sigma70-ECF"/>
    <property type="match status" value="1"/>
</dbReference>
<dbReference type="InterPro" id="IPR013249">
    <property type="entry name" value="RNA_pol_sigma70_r4_t2"/>
</dbReference>
<evidence type="ECO:0000256" key="5">
    <source>
        <dbReference type="ARBA" id="ARBA00023163"/>
    </source>
</evidence>
<feature type="domain" description="RNA polymerase sigma factor 70 region 4 type 2" evidence="8">
    <location>
        <begin position="121"/>
        <end position="171"/>
    </location>
</feature>
<dbReference type="STRING" id="320771.Cflav_PD4228"/>
<keyword evidence="4" id="KW-0238">DNA-binding</keyword>
<evidence type="ECO:0000256" key="4">
    <source>
        <dbReference type="ARBA" id="ARBA00023125"/>
    </source>
</evidence>
<dbReference type="AlphaFoldDB" id="B9XF52"/>
<dbReference type="InterPro" id="IPR036388">
    <property type="entry name" value="WH-like_DNA-bd_sf"/>
</dbReference>
<sequence>MTNSDMELVQEYATRHSEQAFETLVSRHVTLVYSSALRQVRDPHLAEEITQAVFIILSQKAGSLSPKAILPGWLYRTTRFTASKALQQQSRRQNREQEAYMQSTIEDTATEAAWQELSPLLDETMAGLGQTDRDALVLRYLENKSLQEVGMALGMEERAAQKRVARGLEKLRALFTKRGIVLSSALIAAAISANSAYAVPVGLAATISATTVQGSAAAASVTTFVKGTLKMMKWMKLKVAVGVGIVALVAIGATTVAISQSSLHDKPTAREIAKKSKAAYAALVSYSDDGIVVTEGAGSTTTTTFNTRLLRPNLYKLEWTQTGGFFNMTGIVWSAGSGDFLQTITKGQPQDTEPKKMPNMQTALASANGYSAASTVPSEFCNLKSGGVLGVPGSDLAKTTIEPDEKVGDVDCFVISSAMEPIKIPYDKGTTGNITWRLWIGKQDYLIHKSQSITENASLPPLKISDAAVKNALAEKNQPATPELMAALRATMEKDYQQVRNSIKSGKVVFTQTHEHISVNQKFSPSDFAR</sequence>
<dbReference type="Pfam" id="PF04542">
    <property type="entry name" value="Sigma70_r2"/>
    <property type="match status" value="1"/>
</dbReference>
<dbReference type="InterPro" id="IPR039425">
    <property type="entry name" value="RNA_pol_sigma-70-like"/>
</dbReference>
<dbReference type="Proteomes" id="UP000003688">
    <property type="component" value="Unassembled WGS sequence"/>
</dbReference>
<dbReference type="Gene3D" id="1.10.10.10">
    <property type="entry name" value="Winged helix-like DNA-binding domain superfamily/Winged helix DNA-binding domain"/>
    <property type="match status" value="1"/>
</dbReference>
<dbReference type="EMBL" id="ABOX02000009">
    <property type="protein sequence ID" value="EEF61550.1"/>
    <property type="molecule type" value="Genomic_DNA"/>
</dbReference>
<proteinExistence type="inferred from homology"/>
<keyword evidence="3" id="KW-0731">Sigma factor</keyword>
<evidence type="ECO:0000256" key="2">
    <source>
        <dbReference type="ARBA" id="ARBA00023015"/>
    </source>
</evidence>
<dbReference type="CDD" id="cd06171">
    <property type="entry name" value="Sigma70_r4"/>
    <property type="match status" value="1"/>
</dbReference>
<dbReference type="GO" id="GO:0003677">
    <property type="term" value="F:DNA binding"/>
    <property type="evidence" value="ECO:0007669"/>
    <property type="project" value="UniProtKB-KW"/>
</dbReference>
<dbReference type="Pfam" id="PF08281">
    <property type="entry name" value="Sigma70_r4_2"/>
    <property type="match status" value="1"/>
</dbReference>
<evidence type="ECO:0000256" key="6">
    <source>
        <dbReference type="SAM" id="Phobius"/>
    </source>
</evidence>
<keyword evidence="2" id="KW-0805">Transcription regulation</keyword>